<dbReference type="Gene3D" id="1.20.1250.20">
    <property type="entry name" value="MFS general substrate transporter like domains"/>
    <property type="match status" value="1"/>
</dbReference>
<comment type="subcellular location">
    <subcellularLocation>
        <location evidence="1">Membrane</location>
        <topology evidence="1">Multi-pass membrane protein</topology>
    </subcellularLocation>
</comment>
<dbReference type="InterPro" id="IPR020846">
    <property type="entry name" value="MFS_dom"/>
</dbReference>
<dbReference type="Pfam" id="PF00083">
    <property type="entry name" value="Sugar_tr"/>
    <property type="match status" value="2"/>
</dbReference>
<dbReference type="PANTHER" id="PTHR48022:SF31">
    <property type="entry name" value="HEXOSE TRANSPORTER"/>
    <property type="match status" value="1"/>
</dbReference>
<dbReference type="Proteomes" id="UP000038010">
    <property type="component" value="Unassembled WGS sequence"/>
</dbReference>
<feature type="compositionally biased region" description="Basic and acidic residues" evidence="7">
    <location>
        <begin position="519"/>
        <end position="530"/>
    </location>
</feature>
<feature type="transmembrane region" description="Helical" evidence="8">
    <location>
        <begin position="63"/>
        <end position="81"/>
    </location>
</feature>
<dbReference type="InterPro" id="IPR003663">
    <property type="entry name" value="Sugar/inositol_transpt"/>
</dbReference>
<organism evidence="10 11">
    <name type="scientific">Cyphellophora attinorum</name>
    <dbReference type="NCBI Taxonomy" id="1664694"/>
    <lineage>
        <taxon>Eukaryota</taxon>
        <taxon>Fungi</taxon>
        <taxon>Dikarya</taxon>
        <taxon>Ascomycota</taxon>
        <taxon>Pezizomycotina</taxon>
        <taxon>Eurotiomycetes</taxon>
        <taxon>Chaetothyriomycetidae</taxon>
        <taxon>Chaetothyriales</taxon>
        <taxon>Cyphellophoraceae</taxon>
        <taxon>Cyphellophora</taxon>
    </lineage>
</organism>
<evidence type="ECO:0000256" key="1">
    <source>
        <dbReference type="ARBA" id="ARBA00004141"/>
    </source>
</evidence>
<protein>
    <submittedName>
        <fullName evidence="10">Lactose permease</fullName>
    </submittedName>
</protein>
<feature type="transmembrane region" description="Helical" evidence="8">
    <location>
        <begin position="326"/>
        <end position="346"/>
    </location>
</feature>
<dbReference type="GO" id="GO:0005351">
    <property type="term" value="F:carbohydrate:proton symporter activity"/>
    <property type="evidence" value="ECO:0007669"/>
    <property type="project" value="TreeGrafter"/>
</dbReference>
<dbReference type="InterPro" id="IPR036259">
    <property type="entry name" value="MFS_trans_sf"/>
</dbReference>
<feature type="domain" description="Major facilitator superfamily (MFS) profile" evidence="9">
    <location>
        <begin position="25"/>
        <end position="477"/>
    </location>
</feature>
<evidence type="ECO:0000256" key="3">
    <source>
        <dbReference type="ARBA" id="ARBA00022448"/>
    </source>
</evidence>
<feature type="transmembrane region" description="Helical" evidence="8">
    <location>
        <begin position="358"/>
        <end position="378"/>
    </location>
</feature>
<dbReference type="PROSITE" id="PS50850">
    <property type="entry name" value="MFS"/>
    <property type="match status" value="1"/>
</dbReference>
<evidence type="ECO:0000256" key="5">
    <source>
        <dbReference type="ARBA" id="ARBA00022989"/>
    </source>
</evidence>
<dbReference type="InterPro" id="IPR005828">
    <property type="entry name" value="MFS_sugar_transport-like"/>
</dbReference>
<evidence type="ECO:0000256" key="4">
    <source>
        <dbReference type="ARBA" id="ARBA00022692"/>
    </source>
</evidence>
<dbReference type="PRINTS" id="PR00171">
    <property type="entry name" value="SUGRTRNSPORT"/>
</dbReference>
<feature type="transmembrane region" description="Helical" evidence="8">
    <location>
        <begin position="384"/>
        <end position="404"/>
    </location>
</feature>
<dbReference type="AlphaFoldDB" id="A0A0N1P1E1"/>
<keyword evidence="3" id="KW-0813">Transport</keyword>
<keyword evidence="4 8" id="KW-0812">Transmembrane</keyword>
<evidence type="ECO:0000256" key="6">
    <source>
        <dbReference type="ARBA" id="ARBA00023136"/>
    </source>
</evidence>
<dbReference type="GO" id="GO:0016020">
    <property type="term" value="C:membrane"/>
    <property type="evidence" value="ECO:0007669"/>
    <property type="project" value="UniProtKB-SubCell"/>
</dbReference>
<dbReference type="OrthoDB" id="4540492at2759"/>
<feature type="transmembrane region" description="Helical" evidence="8">
    <location>
        <begin position="425"/>
        <end position="446"/>
    </location>
</feature>
<evidence type="ECO:0000313" key="11">
    <source>
        <dbReference type="Proteomes" id="UP000038010"/>
    </source>
</evidence>
<feature type="transmembrane region" description="Helical" evidence="8">
    <location>
        <begin position="288"/>
        <end position="306"/>
    </location>
</feature>
<accession>A0A0N1P1E1</accession>
<feature type="transmembrane region" description="Helical" evidence="8">
    <location>
        <begin position="122"/>
        <end position="141"/>
    </location>
</feature>
<dbReference type="SUPFAM" id="SSF103473">
    <property type="entry name" value="MFS general substrate transporter"/>
    <property type="match status" value="1"/>
</dbReference>
<evidence type="ECO:0000313" key="10">
    <source>
        <dbReference type="EMBL" id="KPI42030.1"/>
    </source>
</evidence>
<keyword evidence="6 8" id="KW-0472">Membrane</keyword>
<name>A0A0N1P1E1_9EURO</name>
<dbReference type="InterPro" id="IPR050360">
    <property type="entry name" value="MFS_Sugar_Transporters"/>
</dbReference>
<gene>
    <name evidence="10" type="ORF">AB675_5589</name>
</gene>
<dbReference type="RefSeq" id="XP_018001993.1">
    <property type="nucleotide sequence ID" value="XM_018145812.1"/>
</dbReference>
<evidence type="ECO:0000256" key="7">
    <source>
        <dbReference type="SAM" id="MobiDB-lite"/>
    </source>
</evidence>
<feature type="transmembrane region" description="Helical" evidence="8">
    <location>
        <begin position="153"/>
        <end position="175"/>
    </location>
</feature>
<proteinExistence type="inferred from homology"/>
<evidence type="ECO:0000256" key="8">
    <source>
        <dbReference type="SAM" id="Phobius"/>
    </source>
</evidence>
<sequence>MSSSYEANHVSKLVPRSETALTVLIVGTCFIDSVMTGFDSSLMGGLNVMDSYQSYFTLNTSTYALNTAISYVGGCIGSLFAGQLTDLRGRREALFIAGTICTVGAVIQAAAVHIAMFITGRFIIGLGMAIAAVACPTYVAECAKPSHRAFAMGLYYSCWGVGTLLANAVCVGVSLPFASQGYSLSCAVRRLGLIMGLATTQPVTDRVQHRGHDRRPFPSRVARWLISRDRHEEALQVIAMVNSKGNREDPITVVQYREISDTLAWEKSEGKQMTFWQAWKHAVNRKRISIAASYSVIVMLCGNNTITYYFGVMMSQAGVTNVRTQLIINIILTIWSLTISVVASWYSDCFPRKMMCGVGLSGVAIFLFILGALTAVYGNSDNTSGIYATLAMIFLVRGCYSFGVNPLTVLYPTEILSYQIRATGMGFYTLTTKICGLISTMGAPFALRNIGWKTYMIFGSADIIIVGMVWYWWVETRGLTLEEVDAKFYGVKHSDVPDLKDVKSGAKDAPFLDSVSVNGEDRNAGNEPAEKIQVAPAKQMA</sequence>
<keyword evidence="5 8" id="KW-1133">Transmembrane helix</keyword>
<comment type="caution">
    <text evidence="10">The sequence shown here is derived from an EMBL/GenBank/DDBJ whole genome shotgun (WGS) entry which is preliminary data.</text>
</comment>
<feature type="transmembrane region" description="Helical" evidence="8">
    <location>
        <begin position="93"/>
        <end position="116"/>
    </location>
</feature>
<dbReference type="VEuPathDB" id="FungiDB:AB675_5589"/>
<evidence type="ECO:0000259" key="9">
    <source>
        <dbReference type="PROSITE" id="PS50850"/>
    </source>
</evidence>
<keyword evidence="11" id="KW-1185">Reference proteome</keyword>
<dbReference type="PANTHER" id="PTHR48022">
    <property type="entry name" value="PLASTIDIC GLUCOSE TRANSPORTER 4"/>
    <property type="match status" value="1"/>
</dbReference>
<feature type="region of interest" description="Disordered" evidence="7">
    <location>
        <begin position="513"/>
        <end position="541"/>
    </location>
</feature>
<dbReference type="EMBL" id="LFJN01000008">
    <property type="protein sequence ID" value="KPI42030.1"/>
    <property type="molecule type" value="Genomic_DNA"/>
</dbReference>
<feature type="transmembrane region" description="Helical" evidence="8">
    <location>
        <begin position="452"/>
        <end position="473"/>
    </location>
</feature>
<reference evidence="10 11" key="1">
    <citation type="submission" date="2015-06" db="EMBL/GenBank/DDBJ databases">
        <title>Draft genome of the ant-associated black yeast Phialophora attae CBS 131958.</title>
        <authorList>
            <person name="Moreno L.F."/>
            <person name="Stielow B.J."/>
            <person name="de Hoog S."/>
            <person name="Vicente V.A."/>
            <person name="Weiss V.A."/>
            <person name="de Vries M."/>
            <person name="Cruz L.M."/>
            <person name="Souza E.M."/>
        </authorList>
    </citation>
    <scope>NUCLEOTIDE SEQUENCE [LARGE SCALE GENOMIC DNA]</scope>
    <source>
        <strain evidence="10 11">CBS 131958</strain>
    </source>
</reference>
<evidence type="ECO:0000256" key="2">
    <source>
        <dbReference type="ARBA" id="ARBA00010992"/>
    </source>
</evidence>
<feature type="transmembrane region" description="Helical" evidence="8">
    <location>
        <begin position="21"/>
        <end position="43"/>
    </location>
</feature>
<dbReference type="GeneID" id="28737692"/>
<comment type="similarity">
    <text evidence="2">Belongs to the major facilitator superfamily. Sugar transporter (TC 2.A.1.1) family.</text>
</comment>